<organism evidence="1 2">
    <name type="scientific">Gossypium stocksii</name>
    <dbReference type="NCBI Taxonomy" id="47602"/>
    <lineage>
        <taxon>Eukaryota</taxon>
        <taxon>Viridiplantae</taxon>
        <taxon>Streptophyta</taxon>
        <taxon>Embryophyta</taxon>
        <taxon>Tracheophyta</taxon>
        <taxon>Spermatophyta</taxon>
        <taxon>Magnoliopsida</taxon>
        <taxon>eudicotyledons</taxon>
        <taxon>Gunneridae</taxon>
        <taxon>Pentapetalae</taxon>
        <taxon>rosids</taxon>
        <taxon>malvids</taxon>
        <taxon>Malvales</taxon>
        <taxon>Malvaceae</taxon>
        <taxon>Malvoideae</taxon>
        <taxon>Gossypium</taxon>
    </lineage>
</organism>
<keyword evidence="2" id="KW-1185">Reference proteome</keyword>
<evidence type="ECO:0000313" key="1">
    <source>
        <dbReference type="EMBL" id="KAH1082391.1"/>
    </source>
</evidence>
<dbReference type="PANTHER" id="PTHR46250:SF17">
    <property type="entry name" value="MYB_SANT-LIKE DOMAIN-CONTAINING PROTEIN"/>
    <property type="match status" value="1"/>
</dbReference>
<evidence type="ECO:0000313" key="2">
    <source>
        <dbReference type="Proteomes" id="UP000828251"/>
    </source>
</evidence>
<dbReference type="OrthoDB" id="618098at2759"/>
<dbReference type="EMBL" id="JAIQCV010000007">
    <property type="protein sequence ID" value="KAH1082391.1"/>
    <property type="molecule type" value="Genomic_DNA"/>
</dbReference>
<protein>
    <submittedName>
        <fullName evidence="1">Uncharacterized protein</fullName>
    </submittedName>
</protein>
<dbReference type="PANTHER" id="PTHR46250">
    <property type="entry name" value="MYB/SANT-LIKE DNA-BINDING DOMAIN PROTEIN-RELATED"/>
    <property type="match status" value="1"/>
</dbReference>
<comment type="caution">
    <text evidence="1">The sequence shown here is derived from an EMBL/GenBank/DDBJ whole genome shotgun (WGS) entry which is preliminary data.</text>
</comment>
<accession>A0A9D3VFV9</accession>
<reference evidence="1 2" key="1">
    <citation type="journal article" date="2021" name="Plant Biotechnol. J.">
        <title>Multi-omics assisted identification of the key and species-specific regulatory components of drought-tolerant mechanisms in Gossypium stocksii.</title>
        <authorList>
            <person name="Yu D."/>
            <person name="Ke L."/>
            <person name="Zhang D."/>
            <person name="Wu Y."/>
            <person name="Sun Y."/>
            <person name="Mei J."/>
            <person name="Sun J."/>
            <person name="Sun Y."/>
        </authorList>
    </citation>
    <scope>NUCLEOTIDE SEQUENCE [LARGE SCALE GENOMIC DNA]</scope>
    <source>
        <strain evidence="2">cv. E1</strain>
        <tissue evidence="1">Leaf</tissue>
    </source>
</reference>
<dbReference type="AlphaFoldDB" id="A0A9D3VFV9"/>
<dbReference type="Proteomes" id="UP000828251">
    <property type="component" value="Unassembled WGS sequence"/>
</dbReference>
<proteinExistence type="predicted"/>
<gene>
    <name evidence="1" type="ORF">J1N35_022152</name>
</gene>
<name>A0A9D3VFV9_9ROSI</name>
<sequence length="95" mass="10927">MLEKILPHAMLKSKPNLKLKIRTLKRDWAIVYNILSEKDNSSFVAGQFRHRGFPYYGQLTSIYAKDKVTGKYAQTVVDIVEEIDVEDVVIANNLE</sequence>